<evidence type="ECO:0000313" key="3">
    <source>
        <dbReference type="Proteomes" id="UP001209878"/>
    </source>
</evidence>
<protein>
    <submittedName>
        <fullName evidence="2">Uncharacterized protein</fullName>
    </submittedName>
</protein>
<feature type="chain" id="PRO_5041949751" evidence="1">
    <location>
        <begin position="20"/>
        <end position="90"/>
    </location>
</feature>
<dbReference type="Proteomes" id="UP001209878">
    <property type="component" value="Unassembled WGS sequence"/>
</dbReference>
<keyword evidence="1" id="KW-0732">Signal</keyword>
<feature type="signal peptide" evidence="1">
    <location>
        <begin position="1"/>
        <end position="19"/>
    </location>
</feature>
<proteinExistence type="predicted"/>
<sequence length="90" mass="10111">MKAAIFLVSLVFIWTLTDAQDPQHCETQCRYGFCCCKVSQEKPGVPRWPVIPPKTKFLGPICCKCCCDVMGFAHCNDGYQSIISADHNYC</sequence>
<dbReference type="EMBL" id="JAODUO010000015">
    <property type="protein sequence ID" value="KAK2193307.1"/>
    <property type="molecule type" value="Genomic_DNA"/>
</dbReference>
<accession>A0AAD9PEX1</accession>
<dbReference type="AlphaFoldDB" id="A0AAD9PEX1"/>
<keyword evidence="3" id="KW-1185">Reference proteome</keyword>
<gene>
    <name evidence="2" type="ORF">NP493_16g12057</name>
</gene>
<evidence type="ECO:0000256" key="1">
    <source>
        <dbReference type="SAM" id="SignalP"/>
    </source>
</evidence>
<name>A0AAD9PEX1_RIDPI</name>
<organism evidence="2 3">
    <name type="scientific">Ridgeia piscesae</name>
    <name type="common">Tubeworm</name>
    <dbReference type="NCBI Taxonomy" id="27915"/>
    <lineage>
        <taxon>Eukaryota</taxon>
        <taxon>Metazoa</taxon>
        <taxon>Spiralia</taxon>
        <taxon>Lophotrochozoa</taxon>
        <taxon>Annelida</taxon>
        <taxon>Polychaeta</taxon>
        <taxon>Sedentaria</taxon>
        <taxon>Canalipalpata</taxon>
        <taxon>Sabellida</taxon>
        <taxon>Siboglinidae</taxon>
        <taxon>Ridgeia</taxon>
    </lineage>
</organism>
<evidence type="ECO:0000313" key="2">
    <source>
        <dbReference type="EMBL" id="KAK2193307.1"/>
    </source>
</evidence>
<comment type="caution">
    <text evidence="2">The sequence shown here is derived from an EMBL/GenBank/DDBJ whole genome shotgun (WGS) entry which is preliminary data.</text>
</comment>
<reference evidence="2" key="1">
    <citation type="journal article" date="2023" name="Mol. Biol. Evol.">
        <title>Third-Generation Sequencing Reveals the Adaptive Role of the Epigenome in Three Deep-Sea Polychaetes.</title>
        <authorList>
            <person name="Perez M."/>
            <person name="Aroh O."/>
            <person name="Sun Y."/>
            <person name="Lan Y."/>
            <person name="Juniper S.K."/>
            <person name="Young C.R."/>
            <person name="Angers B."/>
            <person name="Qian P.Y."/>
        </authorList>
    </citation>
    <scope>NUCLEOTIDE SEQUENCE</scope>
    <source>
        <strain evidence="2">R07B-5</strain>
    </source>
</reference>